<gene>
    <name evidence="3" type="ORF">BN1050_01722</name>
</gene>
<dbReference type="PANTHER" id="PTHR34473">
    <property type="entry name" value="UPF0699 TRANSMEMBRANE PROTEIN YDBS"/>
    <property type="match status" value="1"/>
</dbReference>
<reference evidence="3" key="1">
    <citation type="submission" date="2014-07" db="EMBL/GenBank/DDBJ databases">
        <authorList>
            <person name="Urmite Genomes Urmite Genomes"/>
        </authorList>
    </citation>
    <scope>NUCLEOTIDE SEQUENCE</scope>
    <source>
        <strain evidence="3">13S34_air</strain>
    </source>
</reference>
<dbReference type="PATRIC" id="fig|1461583.4.peg.1650"/>
<evidence type="ECO:0000259" key="2">
    <source>
        <dbReference type="Pfam" id="PF03703"/>
    </source>
</evidence>
<accession>A0A078MEI7</accession>
<dbReference type="HOGENOM" id="CLU_104197_3_2_9"/>
<dbReference type="PANTHER" id="PTHR34473:SF2">
    <property type="entry name" value="UPF0699 TRANSMEMBRANE PROTEIN YDBT"/>
    <property type="match status" value="1"/>
</dbReference>
<sequence>MRSKPKHKISRRGLTVWRLYGVIQTVILAIAAGVVDYLTLRFDWPIWSHFVGWGLVALSILFSTIVFPRVRWERWRYEVREHEIEVQHGLFIVKRTIIPMVRVQHVDTTQGPILKKYDLGNISISTAATTHVIPALNMDEADEMRARISDLARVAEDDV</sequence>
<keyword evidence="1" id="KW-1133">Transmembrane helix</keyword>
<feature type="transmembrane region" description="Helical" evidence="1">
    <location>
        <begin position="20"/>
        <end position="40"/>
    </location>
</feature>
<keyword evidence="1" id="KW-0472">Membrane</keyword>
<protein>
    <submittedName>
        <fullName evidence="3">Bacterial membrane flanked domain protein</fullName>
    </submittedName>
</protein>
<keyword evidence="1" id="KW-0812">Transmembrane</keyword>
<evidence type="ECO:0000313" key="3">
    <source>
        <dbReference type="EMBL" id="CEA03872.1"/>
    </source>
</evidence>
<proteinExistence type="predicted"/>
<dbReference type="EMBL" id="LN483075">
    <property type="protein sequence ID" value="CEA03872.1"/>
    <property type="molecule type" value="Genomic_DNA"/>
</dbReference>
<evidence type="ECO:0000256" key="1">
    <source>
        <dbReference type="SAM" id="Phobius"/>
    </source>
</evidence>
<dbReference type="AlphaFoldDB" id="A0A078MEI7"/>
<dbReference type="InterPro" id="IPR005182">
    <property type="entry name" value="YdbS-like_PH"/>
</dbReference>
<name>A0A078MEI7_9BACL</name>
<feature type="domain" description="YdbS-like PH" evidence="2">
    <location>
        <begin position="72"/>
        <end position="148"/>
    </location>
</feature>
<organism evidence="3">
    <name type="scientific">Metalysinibacillus saudimassiliensis</name>
    <dbReference type="NCBI Taxonomy" id="1461583"/>
    <lineage>
        <taxon>Bacteria</taxon>
        <taxon>Bacillati</taxon>
        <taxon>Bacillota</taxon>
        <taxon>Bacilli</taxon>
        <taxon>Bacillales</taxon>
        <taxon>Caryophanaceae</taxon>
        <taxon>Metalysinibacillus</taxon>
    </lineage>
</organism>
<dbReference type="Pfam" id="PF03703">
    <property type="entry name" value="bPH_2"/>
    <property type="match status" value="1"/>
</dbReference>
<feature type="transmembrane region" description="Helical" evidence="1">
    <location>
        <begin position="46"/>
        <end position="67"/>
    </location>
</feature>